<protein>
    <submittedName>
        <fullName evidence="5">Integrase family protein</fullName>
    </submittedName>
</protein>
<evidence type="ECO:0000256" key="2">
    <source>
        <dbReference type="ARBA" id="ARBA00022908"/>
    </source>
</evidence>
<keyword evidence="3" id="KW-0233">DNA recombination</keyword>
<dbReference type="InterPro" id="IPR013762">
    <property type="entry name" value="Integrase-like_cat_sf"/>
</dbReference>
<dbReference type="InterPro" id="IPR011010">
    <property type="entry name" value="DNA_brk_join_enz"/>
</dbReference>
<evidence type="ECO:0000256" key="3">
    <source>
        <dbReference type="ARBA" id="ARBA00023172"/>
    </source>
</evidence>
<dbReference type="PANTHER" id="PTHR30629:SF6">
    <property type="entry name" value="PROPHAGE INTEGRASE INTA-RELATED"/>
    <property type="match status" value="1"/>
</dbReference>
<dbReference type="Proteomes" id="UP001200741">
    <property type="component" value="Unassembled WGS sequence"/>
</dbReference>
<dbReference type="InterPro" id="IPR002104">
    <property type="entry name" value="Integrase_catalytic"/>
</dbReference>
<dbReference type="Pfam" id="PF13356">
    <property type="entry name" value="Arm-DNA-bind_3"/>
    <property type="match status" value="1"/>
</dbReference>
<dbReference type="Pfam" id="PF00589">
    <property type="entry name" value="Phage_integrase"/>
    <property type="match status" value="1"/>
</dbReference>
<feature type="domain" description="Tyr recombinase" evidence="4">
    <location>
        <begin position="249"/>
        <end position="424"/>
    </location>
</feature>
<keyword evidence="6" id="KW-1185">Reference proteome</keyword>
<proteinExistence type="inferred from homology"/>
<gene>
    <name evidence="5" type="ORF">LXT13_21960</name>
</gene>
<dbReference type="PROSITE" id="PS51898">
    <property type="entry name" value="TYR_RECOMBINASE"/>
    <property type="match status" value="1"/>
</dbReference>
<comment type="similarity">
    <text evidence="1">Belongs to the 'phage' integrase family.</text>
</comment>
<dbReference type="InterPro" id="IPR050808">
    <property type="entry name" value="Phage_Integrase"/>
</dbReference>
<accession>A0ABS8Y251</accession>
<dbReference type="InterPro" id="IPR025166">
    <property type="entry name" value="Integrase_DNA_bind_dom"/>
</dbReference>
<evidence type="ECO:0000313" key="5">
    <source>
        <dbReference type="EMBL" id="MCE4557068.1"/>
    </source>
</evidence>
<organism evidence="5 6">
    <name type="scientific">Pelomonas cellulosilytica</name>
    <dbReference type="NCBI Taxonomy" id="2906762"/>
    <lineage>
        <taxon>Bacteria</taxon>
        <taxon>Pseudomonadati</taxon>
        <taxon>Pseudomonadota</taxon>
        <taxon>Betaproteobacteria</taxon>
        <taxon>Burkholderiales</taxon>
        <taxon>Sphaerotilaceae</taxon>
        <taxon>Roseateles</taxon>
    </lineage>
</organism>
<sequence>MVRPLKTAAVDLADAQDLTAGLIDRLQCPPGKAQAFLRDRKAPTLRVRVTAAGAKSFVFEAKLGRQTIRRTIGDVRTWTIEAARAEANRQRVLIDKGTDPREVERQREEARRAEAAQAALQARTVGEAWGEYVEARRSRWGDYHYRDHIAKAKAGGETAQRGTRGRGETIGGPLYPLMSYRLADLTPAVLSEWAERETLTRPTATRLSWRLLRGFLNWCAEHPDYASVLPPQNPAKAKTVREALGKAKVKQDALLKEQLPAWFAAVRQMPNATASAYLQTLLLVGARPGEWLALRWEDLNLKGKGVRIRDKVEGEREIPLTPYVTYVLTSLPRTNEWVFASPSYVRDMQAKAMSLPHKQHDRACTVAGIDGLTLHGLRRSFKSLTEWLEIPAGVVAQIMGHKPSATAEKHYTVRPLDLLRMHHERIEAWILEQAGVAVAAAPAAVPLRAVG</sequence>
<dbReference type="Gene3D" id="3.30.160.390">
    <property type="entry name" value="Integrase, DNA-binding domain"/>
    <property type="match status" value="1"/>
</dbReference>
<evidence type="ECO:0000256" key="1">
    <source>
        <dbReference type="ARBA" id="ARBA00008857"/>
    </source>
</evidence>
<dbReference type="SUPFAM" id="SSF56349">
    <property type="entry name" value="DNA breaking-rejoining enzymes"/>
    <property type="match status" value="1"/>
</dbReference>
<name>A0ABS8Y251_9BURK</name>
<dbReference type="Gene3D" id="1.10.443.10">
    <property type="entry name" value="Intergrase catalytic core"/>
    <property type="match status" value="1"/>
</dbReference>
<dbReference type="PANTHER" id="PTHR30629">
    <property type="entry name" value="PROPHAGE INTEGRASE"/>
    <property type="match status" value="1"/>
</dbReference>
<reference evidence="5 6" key="1">
    <citation type="submission" date="2021-12" db="EMBL/GenBank/DDBJ databases">
        <title>Genome seq of P8.</title>
        <authorList>
            <person name="Seo T."/>
        </authorList>
    </citation>
    <scope>NUCLEOTIDE SEQUENCE [LARGE SCALE GENOMIC DNA]</scope>
    <source>
        <strain evidence="5 6">P8</strain>
    </source>
</reference>
<comment type="caution">
    <text evidence="5">The sequence shown here is derived from an EMBL/GenBank/DDBJ whole genome shotgun (WGS) entry which is preliminary data.</text>
</comment>
<dbReference type="EMBL" id="JAJTWU010000009">
    <property type="protein sequence ID" value="MCE4557068.1"/>
    <property type="molecule type" value="Genomic_DNA"/>
</dbReference>
<dbReference type="InterPro" id="IPR038488">
    <property type="entry name" value="Integrase_DNA-bd_sf"/>
</dbReference>
<evidence type="ECO:0000259" key="4">
    <source>
        <dbReference type="PROSITE" id="PS51898"/>
    </source>
</evidence>
<evidence type="ECO:0000313" key="6">
    <source>
        <dbReference type="Proteomes" id="UP001200741"/>
    </source>
</evidence>
<keyword evidence="2" id="KW-0229">DNA integration</keyword>